<evidence type="ECO:0000313" key="2">
    <source>
        <dbReference type="Proteomes" id="UP000095767"/>
    </source>
</evidence>
<proteinExistence type="predicted"/>
<dbReference type="Proteomes" id="UP000095767">
    <property type="component" value="Unassembled WGS sequence"/>
</dbReference>
<accession>A0A1E5V2S6</accession>
<dbReference type="EMBL" id="LWDX02053521">
    <property type="protein sequence ID" value="OEL19452.1"/>
    <property type="molecule type" value="Genomic_DNA"/>
</dbReference>
<organism evidence="1 2">
    <name type="scientific">Dichanthelium oligosanthes</name>
    <dbReference type="NCBI Taxonomy" id="888268"/>
    <lineage>
        <taxon>Eukaryota</taxon>
        <taxon>Viridiplantae</taxon>
        <taxon>Streptophyta</taxon>
        <taxon>Embryophyta</taxon>
        <taxon>Tracheophyta</taxon>
        <taxon>Spermatophyta</taxon>
        <taxon>Magnoliopsida</taxon>
        <taxon>Liliopsida</taxon>
        <taxon>Poales</taxon>
        <taxon>Poaceae</taxon>
        <taxon>PACMAD clade</taxon>
        <taxon>Panicoideae</taxon>
        <taxon>Panicodae</taxon>
        <taxon>Paniceae</taxon>
        <taxon>Dichantheliinae</taxon>
        <taxon>Dichanthelium</taxon>
    </lineage>
</organism>
<name>A0A1E5V2S6_9POAL</name>
<feature type="non-terminal residue" evidence="1">
    <location>
        <position position="1"/>
    </location>
</feature>
<protein>
    <submittedName>
        <fullName evidence="1">Uncharacterized protein</fullName>
    </submittedName>
</protein>
<dbReference type="AlphaFoldDB" id="A0A1E5V2S6"/>
<sequence>LAQILIRPSRQMVRIDSLVKTKPDRGSACTRWATRGESFGTSRILGEG</sequence>
<gene>
    <name evidence="1" type="ORF">BAE44_0019531</name>
</gene>
<reference evidence="1 2" key="1">
    <citation type="submission" date="2016-09" db="EMBL/GenBank/DDBJ databases">
        <title>The draft genome of Dichanthelium oligosanthes: A C3 panicoid grass species.</title>
        <authorList>
            <person name="Studer A.J."/>
            <person name="Schnable J.C."/>
            <person name="Brutnell T.P."/>
        </authorList>
    </citation>
    <scope>NUCLEOTIDE SEQUENCE [LARGE SCALE GENOMIC DNA]</scope>
    <source>
        <strain evidence="2">cv. Kellogg 1175</strain>
        <tissue evidence="1">Leaf</tissue>
    </source>
</reference>
<evidence type="ECO:0000313" key="1">
    <source>
        <dbReference type="EMBL" id="OEL19452.1"/>
    </source>
</evidence>
<keyword evidence="2" id="KW-1185">Reference proteome</keyword>
<comment type="caution">
    <text evidence="1">The sequence shown here is derived from an EMBL/GenBank/DDBJ whole genome shotgun (WGS) entry which is preliminary data.</text>
</comment>